<evidence type="ECO:0000313" key="2">
    <source>
        <dbReference type="Proteomes" id="UP000012149"/>
    </source>
</evidence>
<accession>M6VSL2</accession>
<protein>
    <submittedName>
        <fullName evidence="1">Uncharacterized protein</fullName>
    </submittedName>
</protein>
<gene>
    <name evidence="1" type="ORF">LEP1GSC161_3367</name>
</gene>
<proteinExistence type="predicted"/>
<dbReference type="EMBL" id="AKWE02000015">
    <property type="protein sequence ID" value="EMO59825.1"/>
    <property type="molecule type" value="Genomic_DNA"/>
</dbReference>
<dbReference type="Proteomes" id="UP000012149">
    <property type="component" value="Unassembled WGS sequence"/>
</dbReference>
<reference evidence="1 2" key="1">
    <citation type="submission" date="2013-01" db="EMBL/GenBank/DDBJ databases">
        <authorList>
            <person name="Harkins D.M."/>
            <person name="Durkin A.S."/>
            <person name="Brinkac L.M."/>
            <person name="Haft D.H."/>
            <person name="Selengut J.D."/>
            <person name="Sanka R."/>
            <person name="DePew J."/>
            <person name="Purushe J."/>
            <person name="Matthias M.A."/>
            <person name="Vinetz J.M."/>
            <person name="Sutton G.G."/>
            <person name="Nierman W.C."/>
            <person name="Fouts D.E."/>
        </authorList>
    </citation>
    <scope>NUCLEOTIDE SEQUENCE [LARGE SCALE GENOMIC DNA]</scope>
    <source>
        <strain evidence="1 2">CBC1416</strain>
    </source>
</reference>
<comment type="caution">
    <text evidence="1">The sequence shown here is derived from an EMBL/GenBank/DDBJ whole genome shotgun (WGS) entry which is preliminary data.</text>
</comment>
<organism evidence="1 2">
    <name type="scientific">Leptospira santarosai str. CBC1416</name>
    <dbReference type="NCBI Taxonomy" id="1193059"/>
    <lineage>
        <taxon>Bacteria</taxon>
        <taxon>Pseudomonadati</taxon>
        <taxon>Spirochaetota</taxon>
        <taxon>Spirochaetia</taxon>
        <taxon>Leptospirales</taxon>
        <taxon>Leptospiraceae</taxon>
        <taxon>Leptospira</taxon>
    </lineage>
</organism>
<name>M6VSL2_9LEPT</name>
<evidence type="ECO:0000313" key="1">
    <source>
        <dbReference type="EMBL" id="EMO59825.1"/>
    </source>
</evidence>
<sequence length="55" mass="6664">MSCKKSAFEKPTIKQFQIVFSIFAFWKDVFELRIRGPFKKSSLSRFRGFLKWRLT</sequence>
<dbReference type="AlphaFoldDB" id="M6VSL2"/>